<proteinExistence type="predicted"/>
<protein>
    <recommendedName>
        <fullName evidence="5">Carboxypeptidase regulatory-like domain-containing protein</fullName>
    </recommendedName>
</protein>
<dbReference type="EMBL" id="NIDE01000002">
    <property type="protein sequence ID" value="OWK45425.1"/>
    <property type="molecule type" value="Genomic_DNA"/>
</dbReference>
<evidence type="ECO:0008006" key="5">
    <source>
        <dbReference type="Google" id="ProtNLM"/>
    </source>
</evidence>
<evidence type="ECO:0000313" key="3">
    <source>
        <dbReference type="EMBL" id="OWK45425.1"/>
    </source>
</evidence>
<feature type="region of interest" description="Disordered" evidence="1">
    <location>
        <begin position="54"/>
        <end position="76"/>
    </location>
</feature>
<dbReference type="OrthoDB" id="291697at2"/>
<feature type="chain" id="PRO_5013008195" description="Carboxypeptidase regulatory-like domain-containing protein" evidence="2">
    <location>
        <begin position="21"/>
        <end position="155"/>
    </location>
</feature>
<reference evidence="4" key="1">
    <citation type="submission" date="2017-06" db="EMBL/GenBank/DDBJ databases">
        <title>Genome analysis of Fimbriiglobus ruber SP5, the first member of the order Planctomycetales with confirmed chitinolytic capability.</title>
        <authorList>
            <person name="Ravin N.V."/>
            <person name="Rakitin A.L."/>
            <person name="Ivanova A.A."/>
            <person name="Beletsky A.V."/>
            <person name="Kulichevskaya I.S."/>
            <person name="Mardanov A.V."/>
            <person name="Dedysh S.N."/>
        </authorList>
    </citation>
    <scope>NUCLEOTIDE SEQUENCE [LARGE SCALE GENOMIC DNA]</scope>
    <source>
        <strain evidence="4">SP5</strain>
    </source>
</reference>
<feature type="signal peptide" evidence="2">
    <location>
        <begin position="1"/>
        <end position="20"/>
    </location>
</feature>
<gene>
    <name evidence="3" type="ORF">FRUB_01756</name>
</gene>
<name>A0A225EA36_9BACT</name>
<dbReference type="PROSITE" id="PS51257">
    <property type="entry name" value="PROKAR_LIPOPROTEIN"/>
    <property type="match status" value="1"/>
</dbReference>
<dbReference type="Proteomes" id="UP000214646">
    <property type="component" value="Unassembled WGS sequence"/>
</dbReference>
<organism evidence="3 4">
    <name type="scientific">Fimbriiglobus ruber</name>
    <dbReference type="NCBI Taxonomy" id="1908690"/>
    <lineage>
        <taxon>Bacteria</taxon>
        <taxon>Pseudomonadati</taxon>
        <taxon>Planctomycetota</taxon>
        <taxon>Planctomycetia</taxon>
        <taxon>Gemmatales</taxon>
        <taxon>Gemmataceae</taxon>
        <taxon>Fimbriiglobus</taxon>
    </lineage>
</organism>
<dbReference type="AlphaFoldDB" id="A0A225EA36"/>
<evidence type="ECO:0000313" key="4">
    <source>
        <dbReference type="Proteomes" id="UP000214646"/>
    </source>
</evidence>
<accession>A0A225EA36</accession>
<dbReference type="RefSeq" id="WP_143392950.1">
    <property type="nucleotide sequence ID" value="NZ_NIDE01000002.1"/>
</dbReference>
<sequence>MAAPSSRGRMLALAVLLVAAGCGPSGPTPVPIQGQVTFGDQPVTNGTIIFTPVDGTAGPSTGGNVTDGHYTVPSEKGPYAGGTYRVEVTALRKNGKTVPNMFDSTGRPAELSDQFLPETYNTKSILKVTLPPRSGRVRLDIPLATAGTAIELVPR</sequence>
<comment type="caution">
    <text evidence="3">The sequence shown here is derived from an EMBL/GenBank/DDBJ whole genome shotgun (WGS) entry which is preliminary data.</text>
</comment>
<keyword evidence="4" id="KW-1185">Reference proteome</keyword>
<evidence type="ECO:0000256" key="2">
    <source>
        <dbReference type="SAM" id="SignalP"/>
    </source>
</evidence>
<keyword evidence="2" id="KW-0732">Signal</keyword>
<evidence type="ECO:0000256" key="1">
    <source>
        <dbReference type="SAM" id="MobiDB-lite"/>
    </source>
</evidence>